<comment type="caution">
    <text evidence="1">The sequence shown here is derived from an EMBL/GenBank/DDBJ whole genome shotgun (WGS) entry which is preliminary data.</text>
</comment>
<proteinExistence type="predicted"/>
<dbReference type="AlphaFoldDB" id="A0A6N7LBE5"/>
<dbReference type="RefSeq" id="WP_153438537.1">
    <property type="nucleotide sequence ID" value="NZ_JACIGA010000001.1"/>
</dbReference>
<name>A0A6N7LBE5_SINTE</name>
<sequence length="215" mass="23652">MDASAYLEGSIKVSSPEDVDLLLARVTASATQVRQWINAFTGEPLEFLRRLKFEAVGYHPIGHHPLNIIEQVNQTWTYATALLAARQLFALHPEAGGYHLAPGAHASQPLDIMSEVEGLVGAETFAAVTPRNNHCQRLIEVDEPSRGPSVRVLYVTTLSWQPPPTAVREGRSASLVRRLLIAGLPCMASPGYRGGTPISVYLIWAQKFLQQTFRL</sequence>
<gene>
    <name evidence="1" type="ORF">GHK62_09890</name>
</gene>
<keyword evidence="2" id="KW-1185">Reference proteome</keyword>
<evidence type="ECO:0000313" key="2">
    <source>
        <dbReference type="Proteomes" id="UP000439983"/>
    </source>
</evidence>
<dbReference type="OrthoDB" id="8420011at2"/>
<protein>
    <submittedName>
        <fullName evidence="1">Uncharacterized protein</fullName>
    </submittedName>
</protein>
<evidence type="ECO:0000313" key="1">
    <source>
        <dbReference type="EMBL" id="MQX15062.1"/>
    </source>
</evidence>
<accession>A0A6N7LBE5</accession>
<reference evidence="1 2" key="1">
    <citation type="journal article" date="2013" name="Genome Biol.">
        <title>Comparative genomics of the core and accessory genomes of 48 Sinorhizobium strains comprising five genospecies.</title>
        <authorList>
            <person name="Sugawara M."/>
            <person name="Epstein B."/>
            <person name="Badgley B.D."/>
            <person name="Unno T."/>
            <person name="Xu L."/>
            <person name="Reese J."/>
            <person name="Gyaneshwar P."/>
            <person name="Denny R."/>
            <person name="Mudge J."/>
            <person name="Bharti A.K."/>
            <person name="Farmer A.D."/>
            <person name="May G.D."/>
            <person name="Woodward J.E."/>
            <person name="Medigue C."/>
            <person name="Vallenet D."/>
            <person name="Lajus A."/>
            <person name="Rouy Z."/>
            <person name="Martinez-Vaz B."/>
            <person name="Tiffin P."/>
            <person name="Young N.D."/>
            <person name="Sadowsky M.J."/>
        </authorList>
    </citation>
    <scope>NUCLEOTIDE SEQUENCE [LARGE SCALE GENOMIC DNA]</scope>
    <source>
        <strain evidence="1 2">USDA4894</strain>
    </source>
</reference>
<dbReference type="EMBL" id="WITC01000036">
    <property type="protein sequence ID" value="MQX15062.1"/>
    <property type="molecule type" value="Genomic_DNA"/>
</dbReference>
<dbReference type="Proteomes" id="UP000439983">
    <property type="component" value="Unassembled WGS sequence"/>
</dbReference>
<organism evidence="1 2">
    <name type="scientific">Sinorhizobium terangae</name>
    <dbReference type="NCBI Taxonomy" id="110322"/>
    <lineage>
        <taxon>Bacteria</taxon>
        <taxon>Pseudomonadati</taxon>
        <taxon>Pseudomonadota</taxon>
        <taxon>Alphaproteobacteria</taxon>
        <taxon>Hyphomicrobiales</taxon>
        <taxon>Rhizobiaceae</taxon>
        <taxon>Sinorhizobium/Ensifer group</taxon>
        <taxon>Sinorhizobium</taxon>
    </lineage>
</organism>